<feature type="domain" description="MPN" evidence="8">
    <location>
        <begin position="115"/>
        <end position="237"/>
    </location>
</feature>
<dbReference type="PANTHER" id="PTHR30471:SF3">
    <property type="entry name" value="UPF0758 PROTEIN YEES-RELATED"/>
    <property type="match status" value="1"/>
</dbReference>
<keyword evidence="10" id="KW-1185">Reference proteome</keyword>
<evidence type="ECO:0000313" key="9">
    <source>
        <dbReference type="EMBL" id="MBC8543207.1"/>
    </source>
</evidence>
<evidence type="ECO:0000259" key="8">
    <source>
        <dbReference type="PROSITE" id="PS50249"/>
    </source>
</evidence>
<accession>A0A926DSX0</accession>
<proteinExistence type="inferred from homology"/>
<evidence type="ECO:0000256" key="2">
    <source>
        <dbReference type="ARBA" id="ARBA00022670"/>
    </source>
</evidence>
<dbReference type="InterPro" id="IPR046778">
    <property type="entry name" value="UPF0758_N"/>
</dbReference>
<evidence type="ECO:0000256" key="7">
    <source>
        <dbReference type="RuleBase" id="RU003797"/>
    </source>
</evidence>
<dbReference type="RefSeq" id="WP_177720024.1">
    <property type="nucleotide sequence ID" value="NZ_JACRSQ010000007.1"/>
</dbReference>
<keyword evidence="4" id="KW-0378">Hydrolase</keyword>
<reference evidence="9" key="1">
    <citation type="submission" date="2020-08" db="EMBL/GenBank/DDBJ databases">
        <title>Genome public.</title>
        <authorList>
            <person name="Liu C."/>
            <person name="Sun Q."/>
        </authorList>
    </citation>
    <scope>NUCLEOTIDE SEQUENCE</scope>
    <source>
        <strain evidence="9">NSJ-32</strain>
    </source>
</reference>
<dbReference type="InterPro" id="IPR020891">
    <property type="entry name" value="UPF0758_CS"/>
</dbReference>
<dbReference type="InterPro" id="IPR001405">
    <property type="entry name" value="UPF0758"/>
</dbReference>
<organism evidence="9 10">
    <name type="scientific">Bianquea renquensis</name>
    <dbReference type="NCBI Taxonomy" id="2763661"/>
    <lineage>
        <taxon>Bacteria</taxon>
        <taxon>Bacillati</taxon>
        <taxon>Bacillota</taxon>
        <taxon>Clostridia</taxon>
        <taxon>Eubacteriales</taxon>
        <taxon>Bianqueaceae</taxon>
        <taxon>Bianquea</taxon>
    </lineage>
</organism>
<protein>
    <submittedName>
        <fullName evidence="9">DNA repair protein RadC</fullName>
    </submittedName>
</protein>
<keyword evidence="2" id="KW-0645">Protease</keyword>
<keyword evidence="5" id="KW-0862">Zinc</keyword>
<dbReference type="GO" id="GO:0006508">
    <property type="term" value="P:proteolysis"/>
    <property type="evidence" value="ECO:0007669"/>
    <property type="project" value="UniProtKB-KW"/>
</dbReference>
<keyword evidence="3" id="KW-0479">Metal-binding</keyword>
<dbReference type="Pfam" id="PF20582">
    <property type="entry name" value="UPF0758_N"/>
    <property type="match status" value="1"/>
</dbReference>
<comment type="caution">
    <text evidence="9">The sequence shown here is derived from an EMBL/GenBank/DDBJ whole genome shotgun (WGS) entry which is preliminary data.</text>
</comment>
<dbReference type="PROSITE" id="PS01302">
    <property type="entry name" value="UPF0758"/>
    <property type="match status" value="1"/>
</dbReference>
<keyword evidence="6" id="KW-0482">Metalloprotease</keyword>
<dbReference type="Gene3D" id="3.40.140.10">
    <property type="entry name" value="Cytidine Deaminase, domain 2"/>
    <property type="match status" value="1"/>
</dbReference>
<dbReference type="PANTHER" id="PTHR30471">
    <property type="entry name" value="DNA REPAIR PROTEIN RADC"/>
    <property type="match status" value="1"/>
</dbReference>
<dbReference type="NCBIfam" id="TIGR00608">
    <property type="entry name" value="radc"/>
    <property type="match status" value="1"/>
</dbReference>
<gene>
    <name evidence="9" type="primary">radC</name>
    <name evidence="9" type="ORF">H8730_06590</name>
</gene>
<dbReference type="Pfam" id="PF04002">
    <property type="entry name" value="RadC"/>
    <property type="match status" value="1"/>
</dbReference>
<evidence type="ECO:0000256" key="5">
    <source>
        <dbReference type="ARBA" id="ARBA00022833"/>
    </source>
</evidence>
<dbReference type="CDD" id="cd08071">
    <property type="entry name" value="MPN_DUF2466"/>
    <property type="match status" value="1"/>
</dbReference>
<sequence>MNSNKPLTMKELPLSERPYEKLETLGASQLTDAELLAIILKSGACGEKVTDLAKRLLAYAEQEQESGQPLSDLLRMSSDRLYRFRGLGRVKVIQLKALLEISARIAASQARERFCAANPESVAALYMQQMRFLSKEVVKAVFLNGRNEIITAQDISLGTVNFSIISARDIFLAALKQEAVSLIMLHNHPSGDPRPSRSDIIATKRLRECGTLLEIQLWDHIIIGNGKYFSMREEGYIT</sequence>
<dbReference type="GO" id="GO:0008237">
    <property type="term" value="F:metallopeptidase activity"/>
    <property type="evidence" value="ECO:0007669"/>
    <property type="project" value="UniProtKB-KW"/>
</dbReference>
<dbReference type="GO" id="GO:0046872">
    <property type="term" value="F:metal ion binding"/>
    <property type="evidence" value="ECO:0007669"/>
    <property type="project" value="UniProtKB-KW"/>
</dbReference>
<evidence type="ECO:0000313" key="10">
    <source>
        <dbReference type="Proteomes" id="UP000657006"/>
    </source>
</evidence>
<dbReference type="Proteomes" id="UP000657006">
    <property type="component" value="Unassembled WGS sequence"/>
</dbReference>
<dbReference type="EMBL" id="JACRSQ010000007">
    <property type="protein sequence ID" value="MBC8543207.1"/>
    <property type="molecule type" value="Genomic_DNA"/>
</dbReference>
<dbReference type="NCBIfam" id="NF000642">
    <property type="entry name" value="PRK00024.1"/>
    <property type="match status" value="1"/>
</dbReference>
<dbReference type="InterPro" id="IPR037518">
    <property type="entry name" value="MPN"/>
</dbReference>
<evidence type="ECO:0000256" key="3">
    <source>
        <dbReference type="ARBA" id="ARBA00022723"/>
    </source>
</evidence>
<dbReference type="InterPro" id="IPR025657">
    <property type="entry name" value="RadC_JAB"/>
</dbReference>
<name>A0A926DSX0_9FIRM</name>
<comment type="similarity">
    <text evidence="1 7">Belongs to the UPF0758 family.</text>
</comment>
<dbReference type="PROSITE" id="PS50249">
    <property type="entry name" value="MPN"/>
    <property type="match status" value="1"/>
</dbReference>
<evidence type="ECO:0000256" key="4">
    <source>
        <dbReference type="ARBA" id="ARBA00022801"/>
    </source>
</evidence>
<dbReference type="AlphaFoldDB" id="A0A926DSX0"/>
<evidence type="ECO:0000256" key="6">
    <source>
        <dbReference type="ARBA" id="ARBA00023049"/>
    </source>
</evidence>
<evidence type="ECO:0000256" key="1">
    <source>
        <dbReference type="ARBA" id="ARBA00010243"/>
    </source>
</evidence>